<dbReference type="InterPro" id="IPR051599">
    <property type="entry name" value="Cell_Envelope_Assoc"/>
</dbReference>
<dbReference type="InterPro" id="IPR003848">
    <property type="entry name" value="DUF218"/>
</dbReference>
<evidence type="ECO:0000313" key="3">
    <source>
        <dbReference type="EMBL" id="HJE89810.1"/>
    </source>
</evidence>
<evidence type="ECO:0000259" key="2">
    <source>
        <dbReference type="Pfam" id="PF02698"/>
    </source>
</evidence>
<dbReference type="Pfam" id="PF02698">
    <property type="entry name" value="DUF218"/>
    <property type="match status" value="1"/>
</dbReference>
<evidence type="ECO:0000313" key="4">
    <source>
        <dbReference type="Proteomes" id="UP000776650"/>
    </source>
</evidence>
<keyword evidence="1" id="KW-1133">Transmembrane helix</keyword>
<dbReference type="PANTHER" id="PTHR30336">
    <property type="entry name" value="INNER MEMBRANE PROTEIN, PROBABLE PERMEASE"/>
    <property type="match status" value="1"/>
</dbReference>
<dbReference type="GO" id="GO:0043164">
    <property type="term" value="P:Gram-negative-bacterium-type cell wall biogenesis"/>
    <property type="evidence" value="ECO:0007669"/>
    <property type="project" value="TreeGrafter"/>
</dbReference>
<dbReference type="PANTHER" id="PTHR30336:SF4">
    <property type="entry name" value="ENVELOPE BIOGENESIS FACTOR ELYC"/>
    <property type="match status" value="1"/>
</dbReference>
<dbReference type="InterPro" id="IPR014729">
    <property type="entry name" value="Rossmann-like_a/b/a_fold"/>
</dbReference>
<sequence>MAIYLSILGVLTVVAWSGAIWQIIREPRRTGHGLLIVGCLFLTWLFAVSFAIQQSDRQAIRDIVSFGPPFLAVLGVISAALFLLVNTGSVVRKEGFRLVTLVPAAVATLLLAGLAGCVSLIVLISGELSMAWMLVLLVVVFPCLVLPALMIIVELAGYTLYAFYYGRLGLSREAGAVVVLGAGLAGEKVTPLLASRLDRGIEVFHRLRENGSDPLFVVSGGKGSDEVISEAEAMSRYALEAGVPDDRIVLEDTSTTTEENLRNTVEILHARGIDSSSLAVATSNFHVLRTASLTRRIGVPAQVVGAHTAAYYLPAAFLREFVATLVHYRRWNVLVWAVIAVITWA</sequence>
<feature type="transmembrane region" description="Helical" evidence="1">
    <location>
        <begin position="6"/>
        <end position="24"/>
    </location>
</feature>
<feature type="transmembrane region" description="Helical" evidence="1">
    <location>
        <begin position="31"/>
        <end position="52"/>
    </location>
</feature>
<comment type="caution">
    <text evidence="3">The sequence shown here is derived from an EMBL/GenBank/DDBJ whole genome shotgun (WGS) entry which is preliminary data.</text>
</comment>
<feature type="transmembrane region" description="Helical" evidence="1">
    <location>
        <begin position="130"/>
        <end position="163"/>
    </location>
</feature>
<reference evidence="3" key="1">
    <citation type="journal article" date="2021" name="PeerJ">
        <title>Extensive microbial diversity within the chicken gut microbiome revealed by metagenomics and culture.</title>
        <authorList>
            <person name="Gilroy R."/>
            <person name="Ravi A."/>
            <person name="Getino M."/>
            <person name="Pursley I."/>
            <person name="Horton D.L."/>
            <person name="Alikhan N.F."/>
            <person name="Baker D."/>
            <person name="Gharbi K."/>
            <person name="Hall N."/>
            <person name="Watson M."/>
            <person name="Adriaenssens E.M."/>
            <person name="Foster-Nyarko E."/>
            <person name="Jarju S."/>
            <person name="Secka A."/>
            <person name="Antonio M."/>
            <person name="Oren A."/>
            <person name="Chaudhuri R.R."/>
            <person name="La Ragione R."/>
            <person name="Hildebrand F."/>
            <person name="Pallen M.J."/>
        </authorList>
    </citation>
    <scope>NUCLEOTIDE SEQUENCE</scope>
    <source>
        <strain evidence="3">ChiGjej1B1-18357</strain>
    </source>
</reference>
<accession>A0A921JX18</accession>
<keyword evidence="1" id="KW-0812">Transmembrane</keyword>
<feature type="transmembrane region" description="Helical" evidence="1">
    <location>
        <begin position="64"/>
        <end position="86"/>
    </location>
</feature>
<dbReference type="EMBL" id="DYXM01000045">
    <property type="protein sequence ID" value="HJE89810.1"/>
    <property type="molecule type" value="Genomic_DNA"/>
</dbReference>
<organism evidence="3 4">
    <name type="scientific">Dietzia timorensis</name>
    <dbReference type="NCBI Taxonomy" id="499555"/>
    <lineage>
        <taxon>Bacteria</taxon>
        <taxon>Bacillati</taxon>
        <taxon>Actinomycetota</taxon>
        <taxon>Actinomycetes</taxon>
        <taxon>Mycobacteriales</taxon>
        <taxon>Dietziaceae</taxon>
        <taxon>Dietzia</taxon>
    </lineage>
</organism>
<dbReference type="Proteomes" id="UP000776650">
    <property type="component" value="Unassembled WGS sequence"/>
</dbReference>
<protein>
    <submittedName>
        <fullName evidence="3">YdcF family protein</fullName>
    </submittedName>
</protein>
<dbReference type="CDD" id="cd06259">
    <property type="entry name" value="YdcF-like"/>
    <property type="match status" value="1"/>
</dbReference>
<dbReference type="GO" id="GO:0000270">
    <property type="term" value="P:peptidoglycan metabolic process"/>
    <property type="evidence" value="ECO:0007669"/>
    <property type="project" value="TreeGrafter"/>
</dbReference>
<evidence type="ECO:0000256" key="1">
    <source>
        <dbReference type="SAM" id="Phobius"/>
    </source>
</evidence>
<proteinExistence type="predicted"/>
<feature type="domain" description="DUF218" evidence="2">
    <location>
        <begin position="176"/>
        <end position="322"/>
    </location>
</feature>
<dbReference type="Gene3D" id="3.40.50.620">
    <property type="entry name" value="HUPs"/>
    <property type="match status" value="1"/>
</dbReference>
<reference evidence="3" key="2">
    <citation type="submission" date="2021-09" db="EMBL/GenBank/DDBJ databases">
        <authorList>
            <person name="Gilroy R."/>
        </authorList>
    </citation>
    <scope>NUCLEOTIDE SEQUENCE</scope>
    <source>
        <strain evidence="3">ChiGjej1B1-18357</strain>
    </source>
</reference>
<feature type="transmembrane region" description="Helical" evidence="1">
    <location>
        <begin position="98"/>
        <end position="124"/>
    </location>
</feature>
<dbReference type="AlphaFoldDB" id="A0A921JX18"/>
<keyword evidence="1" id="KW-0472">Membrane</keyword>
<dbReference type="GO" id="GO:0005886">
    <property type="term" value="C:plasma membrane"/>
    <property type="evidence" value="ECO:0007669"/>
    <property type="project" value="TreeGrafter"/>
</dbReference>
<dbReference type="RefSeq" id="WP_303910582.1">
    <property type="nucleotide sequence ID" value="NZ_DYXM01000045.1"/>
</dbReference>
<name>A0A921JX18_9ACTN</name>
<gene>
    <name evidence="3" type="ORF">K8V11_02210</name>
</gene>
<feature type="non-terminal residue" evidence="3">
    <location>
        <position position="345"/>
    </location>
</feature>